<organism evidence="2 3">
    <name type="scientific">Haloactinomyces albus</name>
    <dbReference type="NCBI Taxonomy" id="1352928"/>
    <lineage>
        <taxon>Bacteria</taxon>
        <taxon>Bacillati</taxon>
        <taxon>Actinomycetota</taxon>
        <taxon>Actinomycetes</taxon>
        <taxon>Actinopolysporales</taxon>
        <taxon>Actinopolysporaceae</taxon>
        <taxon>Haloactinomyces</taxon>
    </lineage>
</organism>
<accession>A0AAE3ZC43</accession>
<dbReference type="PANTHER" id="PTHR43825:SF1">
    <property type="entry name" value="TRANSKETOLASE-LIKE PYRIMIDINE-BINDING DOMAIN-CONTAINING PROTEIN"/>
    <property type="match status" value="1"/>
</dbReference>
<dbReference type="InterPro" id="IPR029061">
    <property type="entry name" value="THDP-binding"/>
</dbReference>
<dbReference type="CDD" id="cd07033">
    <property type="entry name" value="TPP_PYR_DXS_TK_like"/>
    <property type="match status" value="1"/>
</dbReference>
<gene>
    <name evidence="2" type="ORF">JOF55_000698</name>
</gene>
<evidence type="ECO:0000313" key="3">
    <source>
        <dbReference type="Proteomes" id="UP001180845"/>
    </source>
</evidence>
<dbReference type="InterPro" id="IPR009014">
    <property type="entry name" value="Transketo_C/PFOR_II"/>
</dbReference>
<keyword evidence="3" id="KW-1185">Reference proteome</keyword>
<sequence length="316" mass="33599">MTPLARIPRPTAMVPTKSMRETFVDTVAGELDGDPRLAVVLAEISADRFTEVAERYPERVINVGIREQALIGVAGGLSLTGMRPVVHTITPFLVERPFEQIKLDLNHQSAGAVLVSTGASYDYPAAGRTHMAPGDVALLDTLPDWTVHVPGHPAEVPAMLRTAFAADGLVYIRLSERGNAEALAEGPEFRTIRHGREGVVLAVGPMLRPVLAATAMLDVTVLYAATVRPFDAAGLRAAALSASPDVVLVEPYLRGTSSHLVEDALSALPHRVHALGVSRDAELRAYGTAEQHEAAHGLGPTEIAASVRRFLGARSA</sequence>
<dbReference type="GO" id="GO:0004802">
    <property type="term" value="F:transketolase activity"/>
    <property type="evidence" value="ECO:0007669"/>
    <property type="project" value="UniProtKB-EC"/>
</dbReference>
<dbReference type="SMART" id="SM00861">
    <property type="entry name" value="Transket_pyr"/>
    <property type="match status" value="1"/>
</dbReference>
<keyword evidence="2" id="KW-0808">Transferase</keyword>
<proteinExistence type="predicted"/>
<dbReference type="RefSeq" id="WP_310269403.1">
    <property type="nucleotide sequence ID" value="NZ_JAVDXW010000001.1"/>
</dbReference>
<dbReference type="AlphaFoldDB" id="A0AAE3ZC43"/>
<dbReference type="Gene3D" id="3.40.50.970">
    <property type="match status" value="1"/>
</dbReference>
<evidence type="ECO:0000259" key="1">
    <source>
        <dbReference type="SMART" id="SM00861"/>
    </source>
</evidence>
<dbReference type="EC" id="2.2.1.1" evidence="2"/>
<comment type="caution">
    <text evidence="2">The sequence shown here is derived from an EMBL/GenBank/DDBJ whole genome shotgun (WGS) entry which is preliminary data.</text>
</comment>
<dbReference type="Gene3D" id="3.40.50.920">
    <property type="match status" value="1"/>
</dbReference>
<dbReference type="SUPFAM" id="SSF52518">
    <property type="entry name" value="Thiamin diphosphate-binding fold (THDP-binding)"/>
    <property type="match status" value="1"/>
</dbReference>
<dbReference type="InterPro" id="IPR005475">
    <property type="entry name" value="Transketolase-like_Pyr-bd"/>
</dbReference>
<dbReference type="GO" id="GO:0000287">
    <property type="term" value="F:magnesium ion binding"/>
    <property type="evidence" value="ECO:0007669"/>
    <property type="project" value="UniProtKB-ARBA"/>
</dbReference>
<reference evidence="2" key="1">
    <citation type="submission" date="2023-07" db="EMBL/GenBank/DDBJ databases">
        <title>Sequencing the genomes of 1000 actinobacteria strains.</title>
        <authorList>
            <person name="Klenk H.-P."/>
        </authorList>
    </citation>
    <scope>NUCLEOTIDE SEQUENCE</scope>
    <source>
        <strain evidence="2">DSM 45977</strain>
    </source>
</reference>
<name>A0AAE3ZC43_9ACTN</name>
<dbReference type="InterPro" id="IPR051157">
    <property type="entry name" value="PDH/Transketolase"/>
</dbReference>
<dbReference type="EMBL" id="JAVDXW010000001">
    <property type="protein sequence ID" value="MDR7300517.1"/>
    <property type="molecule type" value="Genomic_DNA"/>
</dbReference>
<dbReference type="PANTHER" id="PTHR43825">
    <property type="entry name" value="PYRUVATE DEHYDROGENASE E1 COMPONENT"/>
    <property type="match status" value="1"/>
</dbReference>
<feature type="domain" description="Transketolase-like pyrimidine-binding" evidence="1">
    <location>
        <begin position="17"/>
        <end position="180"/>
    </location>
</feature>
<evidence type="ECO:0000313" key="2">
    <source>
        <dbReference type="EMBL" id="MDR7300517.1"/>
    </source>
</evidence>
<dbReference type="SUPFAM" id="SSF52922">
    <property type="entry name" value="TK C-terminal domain-like"/>
    <property type="match status" value="1"/>
</dbReference>
<dbReference type="Proteomes" id="UP001180845">
    <property type="component" value="Unassembled WGS sequence"/>
</dbReference>
<dbReference type="Pfam" id="PF02779">
    <property type="entry name" value="Transket_pyr"/>
    <property type="match status" value="1"/>
</dbReference>
<protein>
    <submittedName>
        <fullName evidence="2">Transketolase</fullName>
        <ecNumber evidence="2">2.2.1.1</ecNumber>
    </submittedName>
</protein>